<sequence length="1412" mass="152206">MTPEQTPDQTGQTPEVGKCASRRSAWSVCWQGICSGCRTANTVTHHTLAFIFRTLVVVYFIFCALILGLRYIVLPNIDGYKPQIERLATRALGNRVSIAGIDASWDGLNPRLALHQVVIHDAAGNAALSLPDVSASLSWWTVAAGDLRLHELRIDGPDVEVRRDAGGKLYVGGIALDAGKRGDGSGPDWVLSQREIVVRNGRIRWNDAQRGAPELVLDHVDFLLRNRWQHHRFAIRATPPEATGAPIDVRAAFDHPVFARRISDPSRWKGQLYLNVPDADLTVWKAYVDYPVDMQQGKGAVRAWVDVDNARVANFTADLGLSGVIAQFGKDLPIMNLAEVRGRVSMQEELRPGVEDGKPTFGANGHAIALTDFTLRSDDGLVLPPTTISERFTPARNGKPEKFEVTAKLLDLHTLAELTERLPLPAEQRQLLADFEPHGILRDFSAQWQGAYPRISSYVVKGEFAGLGLKPQPARPAQAKTATTPAQAAVPAIPGIENLTGRVDANDRGGSFSLASEQLKLRLPGYFSEPDVPLDRLAMQAGWAFQDNNRLLLDVQKMEFAQDQLHGSLTGKHLLSLDESPGKPHGQIDLNGRFNGLEIAKVGRYLPLQTPQGLRDWLTGALVGGTANDVKLRIKGDLAQFPFQAGKGGKPGSRGEFSVNAKIANGALNYAPGHAGKDGSAPLWPLLENINGSISFEHARMEVHAASARTSGVDLANVKAVIPDLGAHERELQIDGEAQGPLQEFIRFTNTSPVEDWIGQFTSETEATGNARLGLKLQMPLARLPDTKVKGTLQFNGNTVALSKIIPPLSNATGKLEFYERGFTLGGVRASFLGGPVTLSGGTQRDGNIVVKGEGNLTADGVRKVYATPMTQRSSERITGGARYATTIRVRNHRPEIVVESNLAGLGLDFPVPLRKTASESLPLRFEMTGLPSNDPALLRDELKLSLGSAISARYERQKGADKEAEWRVVRGGIGVNVPAPIPDSGVSANVSLRSLDIDAWRRAASSIVTTQSQASSPAGTGKEANDQLSIMQYIDPDILAARATELTIMDKKLDNVVVGASHQKGVWQANIDSDQASGYVTWNEAPAGQPGLGRVTARLSSLIIPKSAASDVGDLLEGKNATTQIPALDIVAENFELFGKKFGHVELLANNVRGPAGREWRINKLAMVNADAELNGTGKWISRDSDSVSSLNYTLNIIDAGRLLDRLGFPNVLRGGNGKMEGEISWKGLPFSLDIPSLSGQVKLDMASGQFLKVDPGAAKLLGVLSLQSLPRRLALDFRDVFSEGFAFDGITANAAIAQGVARTDNFKMRGSAATVLIDGNADIAKEAQNLHVVVIPELNVGAASVVYGLAVNPVIGVGTFLAQLFLRDPLMKAFTFEYQITGPFKDPVVTKLLRRQARGADNTSNAGPNS</sequence>
<dbReference type="RefSeq" id="WP_163963779.1">
    <property type="nucleotide sequence ID" value="NZ_JAAIVB010000043.1"/>
</dbReference>
<dbReference type="Pfam" id="PF13116">
    <property type="entry name" value="YhdP"/>
    <property type="match status" value="1"/>
</dbReference>
<name>A0A6B3SMP5_9BURK</name>
<dbReference type="InterPro" id="IPR025263">
    <property type="entry name" value="YhdP_central"/>
</dbReference>
<evidence type="ECO:0000259" key="2">
    <source>
        <dbReference type="Pfam" id="PF13116"/>
    </source>
</evidence>
<organism evidence="3 4">
    <name type="scientific">Noviherbaspirillum galbum</name>
    <dbReference type="NCBI Taxonomy" id="2709383"/>
    <lineage>
        <taxon>Bacteria</taxon>
        <taxon>Pseudomonadati</taxon>
        <taxon>Pseudomonadota</taxon>
        <taxon>Betaproteobacteria</taxon>
        <taxon>Burkholderiales</taxon>
        <taxon>Oxalobacteraceae</taxon>
        <taxon>Noviherbaspirillum</taxon>
    </lineage>
</organism>
<comment type="caution">
    <text evidence="3">The sequence shown here is derived from an EMBL/GenBank/DDBJ whole genome shotgun (WGS) entry which is preliminary data.</text>
</comment>
<dbReference type="EMBL" id="JAAIVB010000043">
    <property type="protein sequence ID" value="NEX62003.1"/>
    <property type="molecule type" value="Genomic_DNA"/>
</dbReference>
<dbReference type="Proteomes" id="UP000482155">
    <property type="component" value="Unassembled WGS sequence"/>
</dbReference>
<evidence type="ECO:0000313" key="3">
    <source>
        <dbReference type="EMBL" id="NEX62003.1"/>
    </source>
</evidence>
<proteinExistence type="predicted"/>
<keyword evidence="1" id="KW-0472">Membrane</keyword>
<keyword evidence="1" id="KW-1133">Transmembrane helix</keyword>
<keyword evidence="1" id="KW-0812">Transmembrane</keyword>
<dbReference type="NCBIfam" id="TIGR02099">
    <property type="entry name" value="YhdP family protein"/>
    <property type="match status" value="1"/>
</dbReference>
<gene>
    <name evidence="3" type="ORF">G3574_13020</name>
</gene>
<dbReference type="InterPro" id="IPR011836">
    <property type="entry name" value="YhdP"/>
</dbReference>
<evidence type="ECO:0000256" key="1">
    <source>
        <dbReference type="SAM" id="Phobius"/>
    </source>
</evidence>
<reference evidence="3 4" key="1">
    <citation type="submission" date="2020-02" db="EMBL/GenBank/DDBJ databases">
        <authorList>
            <person name="Kim M.K."/>
        </authorList>
    </citation>
    <scope>NUCLEOTIDE SEQUENCE [LARGE SCALE GENOMIC DNA]</scope>
    <source>
        <strain evidence="3 4">17J57-3</strain>
    </source>
</reference>
<feature type="transmembrane region" description="Helical" evidence="1">
    <location>
        <begin position="50"/>
        <end position="73"/>
    </location>
</feature>
<dbReference type="PANTHER" id="PTHR38690">
    <property type="entry name" value="PROTEASE-RELATED"/>
    <property type="match status" value="1"/>
</dbReference>
<protein>
    <submittedName>
        <fullName evidence="3">TIGR02099 family protein</fullName>
    </submittedName>
</protein>
<feature type="domain" description="YhdP central" evidence="2">
    <location>
        <begin position="54"/>
        <end position="1391"/>
    </location>
</feature>
<dbReference type="PANTHER" id="PTHR38690:SF1">
    <property type="entry name" value="PROTEASE"/>
    <property type="match status" value="1"/>
</dbReference>
<accession>A0A6B3SMP5</accession>
<keyword evidence="4" id="KW-1185">Reference proteome</keyword>
<evidence type="ECO:0000313" key="4">
    <source>
        <dbReference type="Proteomes" id="UP000482155"/>
    </source>
</evidence>